<dbReference type="InterPro" id="IPR047047">
    <property type="entry name" value="GST_Omega-like_C"/>
</dbReference>
<dbReference type="GO" id="GO:0004364">
    <property type="term" value="F:glutathione transferase activity"/>
    <property type="evidence" value="ECO:0007669"/>
    <property type="project" value="InterPro"/>
</dbReference>
<dbReference type="InterPro" id="IPR036282">
    <property type="entry name" value="Glutathione-S-Trfase_C_sf"/>
</dbReference>
<feature type="site" description="Lowers pKa of active site Cys" evidence="3">
    <location>
        <position position="235"/>
    </location>
</feature>
<dbReference type="RefSeq" id="XP_040758780.1">
    <property type="nucleotide sequence ID" value="XM_040907362.1"/>
</dbReference>
<feature type="active site" description="Proton donor/acceptor" evidence="1">
    <location>
        <position position="177"/>
    </location>
</feature>
<dbReference type="Gene3D" id="1.20.1050.10">
    <property type="match status" value="1"/>
</dbReference>
<reference evidence="5 6" key="1">
    <citation type="journal article" date="2016" name="Mol. Biol. Evol.">
        <title>Comparative Genomics of Early-Diverging Mushroom-Forming Fungi Provides Insights into the Origins of Lignocellulose Decay Capabilities.</title>
        <authorList>
            <person name="Nagy L.G."/>
            <person name="Riley R."/>
            <person name="Tritt A."/>
            <person name="Adam C."/>
            <person name="Daum C."/>
            <person name="Floudas D."/>
            <person name="Sun H."/>
            <person name="Yadav J.S."/>
            <person name="Pangilinan J."/>
            <person name="Larsson K.H."/>
            <person name="Matsuura K."/>
            <person name="Barry K."/>
            <person name="Labutti K."/>
            <person name="Kuo R."/>
            <person name="Ohm R.A."/>
            <person name="Bhattacharya S.S."/>
            <person name="Shirouzu T."/>
            <person name="Yoshinaga Y."/>
            <person name="Martin F.M."/>
            <person name="Grigoriev I.V."/>
            <person name="Hibbett D.S."/>
        </authorList>
    </citation>
    <scope>NUCLEOTIDE SEQUENCE [LARGE SCALE GENOMIC DNA]</scope>
    <source>
        <strain evidence="5 6">93-53</strain>
    </source>
</reference>
<dbReference type="PANTHER" id="PTHR32419:SF6">
    <property type="entry name" value="GLUTATHIONE S-TRANSFERASE OMEGA-LIKE 1-RELATED"/>
    <property type="match status" value="1"/>
</dbReference>
<dbReference type="AlphaFoldDB" id="A0A165BH26"/>
<dbReference type="FunCoup" id="A0A165BH26">
    <property type="interactions" value="206"/>
</dbReference>
<dbReference type="SFLD" id="SFLDG01148">
    <property type="entry name" value="Xi_(cytGST)"/>
    <property type="match status" value="1"/>
</dbReference>
<dbReference type="CDD" id="cd03190">
    <property type="entry name" value="GST_C_Omega_like"/>
    <property type="match status" value="1"/>
</dbReference>
<evidence type="ECO:0000256" key="3">
    <source>
        <dbReference type="PIRSR" id="PIRSR015753-3"/>
    </source>
</evidence>
<dbReference type="PANTHER" id="PTHR32419">
    <property type="entry name" value="GLUTATHIONYL-HYDROQUINONE REDUCTASE"/>
    <property type="match status" value="1"/>
</dbReference>
<organism evidence="5 6">
    <name type="scientific">Laetiporus sulphureus 93-53</name>
    <dbReference type="NCBI Taxonomy" id="1314785"/>
    <lineage>
        <taxon>Eukaryota</taxon>
        <taxon>Fungi</taxon>
        <taxon>Dikarya</taxon>
        <taxon>Basidiomycota</taxon>
        <taxon>Agaricomycotina</taxon>
        <taxon>Agaricomycetes</taxon>
        <taxon>Polyporales</taxon>
        <taxon>Laetiporus</taxon>
    </lineage>
</organism>
<dbReference type="SFLD" id="SFLDS00019">
    <property type="entry name" value="Glutathione_Transferase_(cytos"/>
    <property type="match status" value="1"/>
</dbReference>
<dbReference type="InParanoid" id="A0A165BH26"/>
<protein>
    <submittedName>
        <fullName evidence="5">Glutathione S-transferase</fullName>
    </submittedName>
</protein>
<dbReference type="GeneID" id="63824391"/>
<sequence length="310" mass="35533">MSDSNGAPKRKVTSFHNFIEKGGKFEPEKGRYHLYVAYSCPWATRTLIMRQLKGLEDIVDISVVSPRMGHEGWPFAKADPFPGATSDPIHDSAHIKELYFRAEPEYGGRFTVPMLWDKKTDTVVNNESSEIIRIFNSAFNELLPAEKAQLDFYPGKLRGEIDEVNSWVLTTVNSGVYKAGFARTQAAYEAAVIPLFESLDRLEKILTGKDYLIGDRLTEADVRLFPTIVRFDPVYANQFKCNLRLIRDGYPALHRWLRRLYWTNPAFKDTCNFEHIKTNYYWSTHFEHLNPTQIIPIGPVPNILPLEVAA</sequence>
<dbReference type="OrthoDB" id="2309723at2759"/>
<dbReference type="InterPro" id="IPR036249">
    <property type="entry name" value="Thioredoxin-like_sf"/>
</dbReference>
<feature type="site" description="Lowers pKa of active site Cys" evidence="3">
    <location>
        <position position="280"/>
    </location>
</feature>
<dbReference type="InterPro" id="IPR004045">
    <property type="entry name" value="Glutathione_S-Trfase_N"/>
</dbReference>
<dbReference type="GO" id="GO:0005737">
    <property type="term" value="C:cytoplasm"/>
    <property type="evidence" value="ECO:0007669"/>
    <property type="project" value="TreeGrafter"/>
</dbReference>
<name>A0A165BH26_9APHY</name>
<dbReference type="SUPFAM" id="SSF52833">
    <property type="entry name" value="Thioredoxin-like"/>
    <property type="match status" value="1"/>
</dbReference>
<dbReference type="InterPro" id="IPR010987">
    <property type="entry name" value="Glutathione-S-Trfase_C-like"/>
</dbReference>
<dbReference type="Gene3D" id="3.40.30.10">
    <property type="entry name" value="Glutaredoxin"/>
    <property type="match status" value="1"/>
</dbReference>
<keyword evidence="5" id="KW-0808">Transferase</keyword>
<dbReference type="STRING" id="1314785.A0A165BH26"/>
<evidence type="ECO:0000313" key="5">
    <source>
        <dbReference type="EMBL" id="KZT01040.1"/>
    </source>
</evidence>
<proteinExistence type="predicted"/>
<gene>
    <name evidence="5" type="ORF">LAESUDRAFT_717745</name>
</gene>
<dbReference type="Proteomes" id="UP000076871">
    <property type="component" value="Unassembled WGS sequence"/>
</dbReference>
<dbReference type="Pfam" id="PF13409">
    <property type="entry name" value="GST_N_2"/>
    <property type="match status" value="1"/>
</dbReference>
<keyword evidence="6" id="KW-1185">Reference proteome</keyword>
<feature type="binding site" evidence="2">
    <location>
        <position position="73"/>
    </location>
    <ligand>
        <name>glutathione</name>
        <dbReference type="ChEBI" id="CHEBI:57925"/>
    </ligand>
</feature>
<dbReference type="PROSITE" id="PS50405">
    <property type="entry name" value="GST_CTER"/>
    <property type="match status" value="1"/>
</dbReference>
<dbReference type="InterPro" id="IPR040079">
    <property type="entry name" value="Glutathione_S-Trfase"/>
</dbReference>
<feature type="active site" description="Nucleophile" evidence="1">
    <location>
        <position position="40"/>
    </location>
</feature>
<feature type="domain" description="GST C-terminal" evidence="4">
    <location>
        <begin position="143"/>
        <end position="280"/>
    </location>
</feature>
<feature type="binding site" evidence="2">
    <location>
        <begin position="127"/>
        <end position="128"/>
    </location>
    <ligand>
        <name>glutathione</name>
        <dbReference type="ChEBI" id="CHEBI:57925"/>
    </ligand>
</feature>
<evidence type="ECO:0000256" key="1">
    <source>
        <dbReference type="PIRSR" id="PIRSR015753-1"/>
    </source>
</evidence>
<dbReference type="Pfam" id="PF13410">
    <property type="entry name" value="GST_C_2"/>
    <property type="match status" value="1"/>
</dbReference>
<dbReference type="InterPro" id="IPR016639">
    <property type="entry name" value="GST_Omega/GSH"/>
</dbReference>
<evidence type="ECO:0000256" key="2">
    <source>
        <dbReference type="PIRSR" id="PIRSR015753-2"/>
    </source>
</evidence>
<dbReference type="EMBL" id="KV427671">
    <property type="protein sequence ID" value="KZT01040.1"/>
    <property type="molecule type" value="Genomic_DNA"/>
</dbReference>
<feature type="binding site" evidence="2">
    <location>
        <begin position="109"/>
        <end position="112"/>
    </location>
    <ligand>
        <name>glutathione</name>
        <dbReference type="ChEBI" id="CHEBI:57925"/>
    </ligand>
</feature>
<evidence type="ECO:0000313" key="6">
    <source>
        <dbReference type="Proteomes" id="UP000076871"/>
    </source>
</evidence>
<dbReference type="SUPFAM" id="SSF47616">
    <property type="entry name" value="GST C-terminal domain-like"/>
    <property type="match status" value="1"/>
</dbReference>
<dbReference type="SFLD" id="SFLDG01206">
    <property type="entry name" value="Xi.1"/>
    <property type="match status" value="1"/>
</dbReference>
<dbReference type="PIRSF" id="PIRSF015753">
    <property type="entry name" value="GST"/>
    <property type="match status" value="1"/>
</dbReference>
<accession>A0A165BH26</accession>
<evidence type="ECO:0000259" key="4">
    <source>
        <dbReference type="PROSITE" id="PS50405"/>
    </source>
</evidence>